<dbReference type="EMBL" id="VSRR010000043">
    <property type="protein sequence ID" value="MPC08772.1"/>
    <property type="molecule type" value="Genomic_DNA"/>
</dbReference>
<gene>
    <name evidence="1" type="ORF">E2C01_001363</name>
</gene>
<evidence type="ECO:0000313" key="1">
    <source>
        <dbReference type="EMBL" id="MPC08772.1"/>
    </source>
</evidence>
<evidence type="ECO:0000313" key="2">
    <source>
        <dbReference type="Proteomes" id="UP000324222"/>
    </source>
</evidence>
<protein>
    <submittedName>
        <fullName evidence="1">Uncharacterized protein</fullName>
    </submittedName>
</protein>
<name>A0A5B7CGI8_PORTR</name>
<dbReference type="AlphaFoldDB" id="A0A5B7CGI8"/>
<organism evidence="1 2">
    <name type="scientific">Portunus trituberculatus</name>
    <name type="common">Swimming crab</name>
    <name type="synonym">Neptunus trituberculatus</name>
    <dbReference type="NCBI Taxonomy" id="210409"/>
    <lineage>
        <taxon>Eukaryota</taxon>
        <taxon>Metazoa</taxon>
        <taxon>Ecdysozoa</taxon>
        <taxon>Arthropoda</taxon>
        <taxon>Crustacea</taxon>
        <taxon>Multicrustacea</taxon>
        <taxon>Malacostraca</taxon>
        <taxon>Eumalacostraca</taxon>
        <taxon>Eucarida</taxon>
        <taxon>Decapoda</taxon>
        <taxon>Pleocyemata</taxon>
        <taxon>Brachyura</taxon>
        <taxon>Eubrachyura</taxon>
        <taxon>Portunoidea</taxon>
        <taxon>Portunidae</taxon>
        <taxon>Portuninae</taxon>
        <taxon>Portunus</taxon>
    </lineage>
</organism>
<keyword evidence="2" id="KW-1185">Reference proteome</keyword>
<dbReference type="Proteomes" id="UP000324222">
    <property type="component" value="Unassembled WGS sequence"/>
</dbReference>
<reference evidence="1 2" key="1">
    <citation type="submission" date="2019-05" db="EMBL/GenBank/DDBJ databases">
        <title>Another draft genome of Portunus trituberculatus and its Hox gene families provides insights of decapod evolution.</title>
        <authorList>
            <person name="Jeong J.-H."/>
            <person name="Song I."/>
            <person name="Kim S."/>
            <person name="Choi T."/>
            <person name="Kim D."/>
            <person name="Ryu S."/>
            <person name="Kim W."/>
        </authorList>
    </citation>
    <scope>NUCLEOTIDE SEQUENCE [LARGE SCALE GENOMIC DNA]</scope>
    <source>
        <tissue evidence="1">Muscle</tissue>
    </source>
</reference>
<sequence length="95" mass="10704">MKYTDGLVKLTRGNMTSGQFIRATKDRKGWKSMVAHVLEDMAQRGLRCLRNPELEESSVVTIIINKTPISEVQETKLSDIFKILCGVALKQVNHS</sequence>
<proteinExistence type="predicted"/>
<accession>A0A5B7CGI8</accession>
<comment type="caution">
    <text evidence="1">The sequence shown here is derived from an EMBL/GenBank/DDBJ whole genome shotgun (WGS) entry which is preliminary data.</text>
</comment>